<dbReference type="EMBL" id="PVUE01000014">
    <property type="protein sequence ID" value="PRZ40756.1"/>
    <property type="molecule type" value="Genomic_DNA"/>
</dbReference>
<evidence type="ECO:0000256" key="3">
    <source>
        <dbReference type="ARBA" id="ARBA00023163"/>
    </source>
</evidence>
<dbReference type="RefSeq" id="WP_106349937.1">
    <property type="nucleotide sequence ID" value="NZ_PVUE01000014.1"/>
</dbReference>
<dbReference type="InterPro" id="IPR009057">
    <property type="entry name" value="Homeodomain-like_sf"/>
</dbReference>
<dbReference type="Gene3D" id="1.10.357.10">
    <property type="entry name" value="Tetracycline Repressor, domain 2"/>
    <property type="match status" value="1"/>
</dbReference>
<evidence type="ECO:0000313" key="6">
    <source>
        <dbReference type="EMBL" id="PRZ40756.1"/>
    </source>
</evidence>
<dbReference type="OrthoDB" id="4540879at2"/>
<evidence type="ECO:0000256" key="1">
    <source>
        <dbReference type="ARBA" id="ARBA00023015"/>
    </source>
</evidence>
<comment type="caution">
    <text evidence="6">The sequence shown here is derived from an EMBL/GenBank/DDBJ whole genome shotgun (WGS) entry which is preliminary data.</text>
</comment>
<dbReference type="Proteomes" id="UP000237752">
    <property type="component" value="Unassembled WGS sequence"/>
</dbReference>
<evidence type="ECO:0000256" key="2">
    <source>
        <dbReference type="ARBA" id="ARBA00023125"/>
    </source>
</evidence>
<evidence type="ECO:0000256" key="4">
    <source>
        <dbReference type="PROSITE-ProRule" id="PRU00335"/>
    </source>
</evidence>
<keyword evidence="2 4" id="KW-0238">DNA-binding</keyword>
<feature type="DNA-binding region" description="H-T-H motif" evidence="4">
    <location>
        <begin position="52"/>
        <end position="71"/>
    </location>
</feature>
<reference evidence="6 7" key="1">
    <citation type="submission" date="2018-03" db="EMBL/GenBank/DDBJ databases">
        <title>Genomic Encyclopedia of Archaeal and Bacterial Type Strains, Phase II (KMG-II): from individual species to whole genera.</title>
        <authorList>
            <person name="Goeker M."/>
        </authorList>
    </citation>
    <scope>NUCLEOTIDE SEQUENCE [LARGE SCALE GENOMIC DNA]</scope>
    <source>
        <strain evidence="6 7">DSM 100065</strain>
    </source>
</reference>
<dbReference type="AlphaFoldDB" id="A0A2T0ZWN2"/>
<name>A0A2T0ZWN2_9ACTN</name>
<dbReference type="InterPro" id="IPR036271">
    <property type="entry name" value="Tet_transcr_reg_TetR-rel_C_sf"/>
</dbReference>
<dbReference type="PROSITE" id="PS50977">
    <property type="entry name" value="HTH_TETR_2"/>
    <property type="match status" value="1"/>
</dbReference>
<keyword evidence="1" id="KW-0805">Transcription regulation</keyword>
<protein>
    <submittedName>
        <fullName evidence="6">TetR family transcriptional regulator</fullName>
    </submittedName>
</protein>
<dbReference type="Pfam" id="PF02909">
    <property type="entry name" value="TetR_C_1"/>
    <property type="match status" value="1"/>
</dbReference>
<dbReference type="Gene3D" id="1.10.10.60">
    <property type="entry name" value="Homeodomain-like"/>
    <property type="match status" value="1"/>
</dbReference>
<sequence length="247" mass="26866">MPRKSTRTADPAALTELLWSPATSVGRSGVTLAAITAAGVRIGDEERLDGVTMRRVAEAVGVAPMTLYSYVPGRPELLELMLDSVAATTYAGRPKPRDKPDWRAAMEYVSERNWEHALAHPWTVEAPPGRPILGPGVCLKYEDELAAVDGIGLTDQEMDHLITTVIGISASAARWRISLDRIRANSALTDDEWWRLSEPVLSESARGLDLHISTRVGESMSSVGEPHVSMRFGLACLLDGVAKRIAR</sequence>
<keyword evidence="3" id="KW-0804">Transcription</keyword>
<gene>
    <name evidence="6" type="ORF">CLV47_11453</name>
</gene>
<dbReference type="InterPro" id="IPR004111">
    <property type="entry name" value="Repressor_TetR_C"/>
</dbReference>
<feature type="domain" description="HTH tetR-type" evidence="5">
    <location>
        <begin position="29"/>
        <end position="89"/>
    </location>
</feature>
<dbReference type="SUPFAM" id="SSF48498">
    <property type="entry name" value="Tetracyclin repressor-like, C-terminal domain"/>
    <property type="match status" value="1"/>
</dbReference>
<evidence type="ECO:0000259" key="5">
    <source>
        <dbReference type="PROSITE" id="PS50977"/>
    </source>
</evidence>
<evidence type="ECO:0000313" key="7">
    <source>
        <dbReference type="Proteomes" id="UP000237752"/>
    </source>
</evidence>
<accession>A0A2T0ZWN2</accession>
<proteinExistence type="predicted"/>
<dbReference type="SUPFAM" id="SSF46689">
    <property type="entry name" value="Homeodomain-like"/>
    <property type="match status" value="1"/>
</dbReference>
<keyword evidence="7" id="KW-1185">Reference proteome</keyword>
<dbReference type="GO" id="GO:0003677">
    <property type="term" value="F:DNA binding"/>
    <property type="evidence" value="ECO:0007669"/>
    <property type="project" value="UniProtKB-UniRule"/>
</dbReference>
<dbReference type="InterPro" id="IPR001647">
    <property type="entry name" value="HTH_TetR"/>
</dbReference>
<dbReference type="GO" id="GO:0045892">
    <property type="term" value="P:negative regulation of DNA-templated transcription"/>
    <property type="evidence" value="ECO:0007669"/>
    <property type="project" value="InterPro"/>
</dbReference>
<organism evidence="6 7">
    <name type="scientific">Antricoccus suffuscus</name>
    <dbReference type="NCBI Taxonomy" id="1629062"/>
    <lineage>
        <taxon>Bacteria</taxon>
        <taxon>Bacillati</taxon>
        <taxon>Actinomycetota</taxon>
        <taxon>Actinomycetes</taxon>
        <taxon>Geodermatophilales</taxon>
        <taxon>Antricoccaceae</taxon>
        <taxon>Antricoccus</taxon>
    </lineage>
</organism>